<accession>A0A856MP94</accession>
<gene>
    <name evidence="1" type="ORF">DP114_28740</name>
</gene>
<organism evidence="1 2">
    <name type="scientific">Brasilonema sennae CENA114</name>
    <dbReference type="NCBI Taxonomy" id="415709"/>
    <lineage>
        <taxon>Bacteria</taxon>
        <taxon>Bacillati</taxon>
        <taxon>Cyanobacteriota</taxon>
        <taxon>Cyanophyceae</taxon>
        <taxon>Nostocales</taxon>
        <taxon>Scytonemataceae</taxon>
        <taxon>Brasilonema</taxon>
        <taxon>Bromeliae group (in: Brasilonema)</taxon>
    </lineage>
</organism>
<proteinExistence type="predicted"/>
<dbReference type="AlphaFoldDB" id="A0A856MP94"/>
<sequence>MSVEQLTQELYFNGIDGASGEYLLPPLTPEQVSKIAQGEEFDPVEISELKKKDLHVKGLEPDFAPIEGVDPKDLAQTGWGVIFTYNADPAIKEALKELLEHRQRQATKNHENYYQEYTGPKGYRPGESKNQFLARHGVGPGPADPEKMPYYLLIVGDPESIPYRFQYQLDVQYAVGRIYFDTPQEYAQYARSVVQAETGNLNLPRRATFFGVRTQGDAATELSAEKLIQPLADWMVSSQKQNNWTVETLLAEEATKARLSKLLGGEETPAVLFTASHGMGFPHGDERQLRHQGALLCQDWPGKAQWGNKPIPEEFYFSADDIGNDARLLGLIAFHFACYGAGTPRFDEFGHRKGSTQRLEIAPHAFVAPLPRRLLSHPNGGALAVIGHVERAWGCSFVWEKTGKQLAVFQSTLKRLLEGHPVGSAVEYFNERYAELSSDLSTELEEIKYGAIANPINLSGMWTANNDARSYAIIGDPAVRLVVGDSSTGDRPVIETINLPTAPATPQTADASAIQQAQTNLIQALEQFVNTAQQASDDDKAKLQAALLAITSLRESLNKLNLIDTNSP</sequence>
<dbReference type="RefSeq" id="WP_171977721.1">
    <property type="nucleotide sequence ID" value="NZ_CAWOXK010000001.1"/>
</dbReference>
<evidence type="ECO:0000313" key="1">
    <source>
        <dbReference type="EMBL" id="QDL11351.1"/>
    </source>
</evidence>
<name>A0A856MP94_9CYAN</name>
<dbReference type="KEGG" id="bsen:DP114_28740"/>
<dbReference type="EMBL" id="CP030118">
    <property type="protein sequence ID" value="QDL11351.1"/>
    <property type="molecule type" value="Genomic_DNA"/>
</dbReference>
<evidence type="ECO:0008006" key="3">
    <source>
        <dbReference type="Google" id="ProtNLM"/>
    </source>
</evidence>
<dbReference type="Proteomes" id="UP000503129">
    <property type="component" value="Chromosome"/>
</dbReference>
<keyword evidence="2" id="KW-1185">Reference proteome</keyword>
<evidence type="ECO:0000313" key="2">
    <source>
        <dbReference type="Proteomes" id="UP000503129"/>
    </source>
</evidence>
<reference evidence="1 2" key="1">
    <citation type="submission" date="2018-06" db="EMBL/GenBank/DDBJ databases">
        <title>Comparative genomics of Brasilonema spp. strains.</title>
        <authorList>
            <person name="Alvarenga D.O."/>
            <person name="Fiore M.F."/>
            <person name="Varani A.M."/>
        </authorList>
    </citation>
    <scope>NUCLEOTIDE SEQUENCE [LARGE SCALE GENOMIC DNA]</scope>
    <source>
        <strain evidence="1 2">CENA114</strain>
    </source>
</reference>
<protein>
    <recommendedName>
        <fullName evidence="3">Gingipain domain-containing protein</fullName>
    </recommendedName>
</protein>